<gene>
    <name evidence="3" type="ORF">R1flu_024386</name>
</gene>
<dbReference type="EMBL" id="JBHFFA010000007">
    <property type="protein sequence ID" value="KAL2612694.1"/>
    <property type="molecule type" value="Genomic_DNA"/>
</dbReference>
<evidence type="ECO:0000313" key="4">
    <source>
        <dbReference type="Proteomes" id="UP001605036"/>
    </source>
</evidence>
<name>A0ABD1XUR6_9MARC</name>
<accession>A0ABD1XUR6</accession>
<feature type="region of interest" description="Disordered" evidence="1">
    <location>
        <begin position="1"/>
        <end position="78"/>
    </location>
</feature>
<dbReference type="InterPro" id="IPR044822">
    <property type="entry name" value="Myb_DNA-bind_4"/>
</dbReference>
<proteinExistence type="predicted"/>
<dbReference type="Pfam" id="PF13837">
    <property type="entry name" value="Myb_DNA-bind_4"/>
    <property type="match status" value="1"/>
</dbReference>
<comment type="caution">
    <text evidence="3">The sequence shown here is derived from an EMBL/GenBank/DDBJ whole genome shotgun (WGS) entry which is preliminary data.</text>
</comment>
<reference evidence="3 4" key="1">
    <citation type="submission" date="2024-09" db="EMBL/GenBank/DDBJ databases">
        <title>Chromosome-scale assembly of Riccia fluitans.</title>
        <authorList>
            <person name="Paukszto L."/>
            <person name="Sawicki J."/>
            <person name="Karawczyk K."/>
            <person name="Piernik-Szablinska J."/>
            <person name="Szczecinska M."/>
            <person name="Mazdziarz M."/>
        </authorList>
    </citation>
    <scope>NUCLEOTIDE SEQUENCE [LARGE SCALE GENOMIC DNA]</scope>
    <source>
        <strain evidence="3">Rf_01</strain>
        <tissue evidence="3">Aerial parts of the thallus</tissue>
    </source>
</reference>
<feature type="domain" description="Myb/SANT-like DNA-binding" evidence="2">
    <location>
        <begin position="84"/>
        <end position="166"/>
    </location>
</feature>
<dbReference type="Proteomes" id="UP001605036">
    <property type="component" value="Unassembled WGS sequence"/>
</dbReference>
<feature type="compositionally biased region" description="Basic and acidic residues" evidence="1">
    <location>
        <begin position="169"/>
        <end position="179"/>
    </location>
</feature>
<keyword evidence="4" id="KW-1185">Reference proteome</keyword>
<sequence>MQSSISDGIRSYTPGSSGCPKPVTVPPGRDVPLPLLNSWHVVDEPSPGARTEREEVPNTPQMATDEGSSDESGDEEGKKGARLFWHDHMIMALIDIMKEEHHRAKQEPDHARKESDKMKFDRIRDYMKEQAIQLKSRQLRAKWTQLQSNYKKVADHNNKSGHSPYHKMSKQDIKKNKNLPDKFPKHWYNLMDTFDRRRVVMDRDCAISSSEPTMPPSEP</sequence>
<dbReference type="Gene3D" id="1.10.10.60">
    <property type="entry name" value="Homeodomain-like"/>
    <property type="match status" value="1"/>
</dbReference>
<evidence type="ECO:0000259" key="2">
    <source>
        <dbReference type="Pfam" id="PF13837"/>
    </source>
</evidence>
<evidence type="ECO:0000313" key="3">
    <source>
        <dbReference type="EMBL" id="KAL2612694.1"/>
    </source>
</evidence>
<dbReference type="PANTHER" id="PTHR33492:SF11">
    <property type="entry name" value="OS04G0670900 PROTEIN"/>
    <property type="match status" value="1"/>
</dbReference>
<protein>
    <recommendedName>
        <fullName evidence="2">Myb/SANT-like DNA-binding domain-containing protein</fullName>
    </recommendedName>
</protein>
<dbReference type="AlphaFoldDB" id="A0ABD1XUR6"/>
<evidence type="ECO:0000256" key="1">
    <source>
        <dbReference type="SAM" id="MobiDB-lite"/>
    </source>
</evidence>
<feature type="region of interest" description="Disordered" evidence="1">
    <location>
        <begin position="154"/>
        <end position="179"/>
    </location>
</feature>
<dbReference type="PANTHER" id="PTHR33492">
    <property type="entry name" value="OSJNBA0043A12.37 PROTEIN-RELATED"/>
    <property type="match status" value="1"/>
</dbReference>
<organism evidence="3 4">
    <name type="scientific">Riccia fluitans</name>
    <dbReference type="NCBI Taxonomy" id="41844"/>
    <lineage>
        <taxon>Eukaryota</taxon>
        <taxon>Viridiplantae</taxon>
        <taxon>Streptophyta</taxon>
        <taxon>Embryophyta</taxon>
        <taxon>Marchantiophyta</taxon>
        <taxon>Marchantiopsida</taxon>
        <taxon>Marchantiidae</taxon>
        <taxon>Marchantiales</taxon>
        <taxon>Ricciaceae</taxon>
        <taxon>Riccia</taxon>
    </lineage>
</organism>